<feature type="transmembrane region" description="Helical" evidence="1">
    <location>
        <begin position="49"/>
        <end position="68"/>
    </location>
</feature>
<reference evidence="2" key="1">
    <citation type="journal article" date="2021" name="Sci. Rep.">
        <title>Diploid genomic architecture of Nitzschia inconspicua, an elite biomass production diatom.</title>
        <authorList>
            <person name="Oliver A."/>
            <person name="Podell S."/>
            <person name="Pinowska A."/>
            <person name="Traller J.C."/>
            <person name="Smith S.R."/>
            <person name="McClure R."/>
            <person name="Beliaev A."/>
            <person name="Bohutskyi P."/>
            <person name="Hill E.A."/>
            <person name="Rabines A."/>
            <person name="Zheng H."/>
            <person name="Allen L.Z."/>
            <person name="Kuo A."/>
            <person name="Grigoriev I.V."/>
            <person name="Allen A.E."/>
            <person name="Hazlebeck D."/>
            <person name="Allen E.E."/>
        </authorList>
    </citation>
    <scope>NUCLEOTIDE SEQUENCE</scope>
    <source>
        <strain evidence="2">Hildebrandi</strain>
    </source>
</reference>
<evidence type="ECO:0000313" key="2">
    <source>
        <dbReference type="EMBL" id="KAG7354906.1"/>
    </source>
</evidence>
<gene>
    <name evidence="2" type="ORF">IV203_004262</name>
</gene>
<dbReference type="OrthoDB" id="50728at2759"/>
<name>A0A9K3L4X5_9STRA</name>
<proteinExistence type="predicted"/>
<dbReference type="AlphaFoldDB" id="A0A9K3L4X5"/>
<keyword evidence="1" id="KW-0472">Membrane</keyword>
<keyword evidence="1" id="KW-0812">Transmembrane</keyword>
<organism evidence="2 3">
    <name type="scientific">Nitzschia inconspicua</name>
    <dbReference type="NCBI Taxonomy" id="303405"/>
    <lineage>
        <taxon>Eukaryota</taxon>
        <taxon>Sar</taxon>
        <taxon>Stramenopiles</taxon>
        <taxon>Ochrophyta</taxon>
        <taxon>Bacillariophyta</taxon>
        <taxon>Bacillariophyceae</taxon>
        <taxon>Bacillariophycidae</taxon>
        <taxon>Bacillariales</taxon>
        <taxon>Bacillariaceae</taxon>
        <taxon>Nitzschia</taxon>
    </lineage>
</organism>
<evidence type="ECO:0000256" key="1">
    <source>
        <dbReference type="SAM" id="Phobius"/>
    </source>
</evidence>
<keyword evidence="1" id="KW-1133">Transmembrane helix</keyword>
<reference evidence="2" key="2">
    <citation type="submission" date="2021-04" db="EMBL/GenBank/DDBJ databases">
        <authorList>
            <person name="Podell S."/>
        </authorList>
    </citation>
    <scope>NUCLEOTIDE SEQUENCE</scope>
    <source>
        <strain evidence="2">Hildebrandi</strain>
    </source>
</reference>
<comment type="caution">
    <text evidence="2">The sequence shown here is derived from an EMBL/GenBank/DDBJ whole genome shotgun (WGS) entry which is preliminary data.</text>
</comment>
<sequence length="343" mass="39470">MSSPLQSKKQQELRHRRARIIQENAQHRQDEQRLKDIMTKSTGESSARFLQIFMVVFTALIISIGTIIKYTQPQIFQRLFQRRKVPPFYLATKYPNSVILDRDLPRFYQTYSIATADNVFAQEAVKKVVRSRNQLKHRLASTKVIVKAWDAANIKSLVQRGLCGDDFLHAYHQGSDQRKDDLVLWCLVATRVVEGYFYESVEMIDSALFLTRKRGIVVRKSQQFATESDGHGGALSTSFYLHPRQNNTLLEWIPSKALAMAISTPEDSLASPLEARELLERYLYDLVITQGNEEDFLVLEEQCQEERPDRAIGMDCPHGDNGECCFFVVPEKYGGRFHLNDDD</sequence>
<evidence type="ECO:0000313" key="3">
    <source>
        <dbReference type="Proteomes" id="UP000693970"/>
    </source>
</evidence>
<dbReference type="Proteomes" id="UP000693970">
    <property type="component" value="Unassembled WGS sequence"/>
</dbReference>
<accession>A0A9K3L4X5</accession>
<protein>
    <submittedName>
        <fullName evidence="2">Uncharacterized protein</fullName>
    </submittedName>
</protein>
<dbReference type="EMBL" id="JAGRRH010000016">
    <property type="protein sequence ID" value="KAG7354906.1"/>
    <property type="molecule type" value="Genomic_DNA"/>
</dbReference>
<keyword evidence="3" id="KW-1185">Reference proteome</keyword>